<reference evidence="1" key="1">
    <citation type="journal article" date="2020" name="Fungal Divers.">
        <title>Resolving the Mortierellaceae phylogeny through synthesis of multi-gene phylogenetics and phylogenomics.</title>
        <authorList>
            <person name="Vandepol N."/>
            <person name="Liber J."/>
            <person name="Desiro A."/>
            <person name="Na H."/>
            <person name="Kennedy M."/>
            <person name="Barry K."/>
            <person name="Grigoriev I.V."/>
            <person name="Miller A.N."/>
            <person name="O'Donnell K."/>
            <person name="Stajich J.E."/>
            <person name="Bonito G."/>
        </authorList>
    </citation>
    <scope>NUCLEOTIDE SEQUENCE</scope>
    <source>
        <strain evidence="1">MES-2147</strain>
    </source>
</reference>
<evidence type="ECO:0000313" key="2">
    <source>
        <dbReference type="Proteomes" id="UP000749646"/>
    </source>
</evidence>
<protein>
    <submittedName>
        <fullName evidence="1">Uncharacterized protein</fullName>
    </submittedName>
</protein>
<dbReference type="OrthoDB" id="2436324at2759"/>
<name>A0A9P6IZ39_9FUNG</name>
<accession>A0A9P6IZ39</accession>
<dbReference type="AlphaFoldDB" id="A0A9P6IZ39"/>
<evidence type="ECO:0000313" key="1">
    <source>
        <dbReference type="EMBL" id="KAF9954703.1"/>
    </source>
</evidence>
<dbReference type="EMBL" id="JAAAHW010006809">
    <property type="protein sequence ID" value="KAF9954703.1"/>
    <property type="molecule type" value="Genomic_DNA"/>
</dbReference>
<comment type="caution">
    <text evidence="1">The sequence shown here is derived from an EMBL/GenBank/DDBJ whole genome shotgun (WGS) entry which is preliminary data.</text>
</comment>
<gene>
    <name evidence="1" type="ORF">BGZ65_003859</name>
</gene>
<sequence>MERRELRIQAIMKQVSQLNNQKSEIVFKKIPLEQQLQEQTMLKDNLISTAANSNAMVEIGDNPKKEPSRSRLKALQATLRMLLESPAINEKISKDYVKKSVYIENDFSDQGCQVVADIAHFNVLGSYIPKRRASGSGTKTQGSLAHVALRAPLSHRVHRIHKKDDAAILSSIGACSPFGAVGMYETFCSKGPRQFDVLDVNGLPLTQYRNITSVPEPCSPPVVTMDCILQMESGMTKDEVEHEAAEVALKLESEEAEIRKDCRVLNKTCGSQGRTSNNDTTGRSAQEKHWFNKMSLFANNRL</sequence>
<dbReference type="Proteomes" id="UP000749646">
    <property type="component" value="Unassembled WGS sequence"/>
</dbReference>
<organism evidence="1 2">
    <name type="scientific">Modicella reniformis</name>
    <dbReference type="NCBI Taxonomy" id="1440133"/>
    <lineage>
        <taxon>Eukaryota</taxon>
        <taxon>Fungi</taxon>
        <taxon>Fungi incertae sedis</taxon>
        <taxon>Mucoromycota</taxon>
        <taxon>Mortierellomycotina</taxon>
        <taxon>Mortierellomycetes</taxon>
        <taxon>Mortierellales</taxon>
        <taxon>Mortierellaceae</taxon>
        <taxon>Modicella</taxon>
    </lineage>
</organism>
<proteinExistence type="predicted"/>
<keyword evidence="2" id="KW-1185">Reference proteome</keyword>